<dbReference type="Proteomes" id="UP001163726">
    <property type="component" value="Chromosome"/>
</dbReference>
<dbReference type="InterPro" id="IPR024331">
    <property type="entry name" value="DUF3859"/>
</dbReference>
<protein>
    <submittedName>
        <fullName evidence="2">DUF3859 domain-containing protein</fullName>
    </submittedName>
</protein>
<sequence length="143" mass="16498">MSKLKSEVSISSYGIYTQWDAKSKSLPKIKTFTTEVIAEVDVEFGMIINFKKAKGEKLKFCIYHPDIPNDDGEVMPPFEGEEYVGNNNWDFYLGDTIWPPVNNKLGDWRMTVELKGKIVADKTFALIEEEEKSEANFWKKRGF</sequence>
<gene>
    <name evidence="2" type="ORF">OLW01_02145</name>
</gene>
<keyword evidence="3" id="KW-1185">Reference proteome</keyword>
<reference evidence="2" key="1">
    <citation type="submission" date="2022-10" db="EMBL/GenBank/DDBJ databases">
        <title>Catenovulum adriacola sp. nov. isolated in the Harbour of Susak.</title>
        <authorList>
            <person name="Schoch T."/>
            <person name="Reich S.J."/>
            <person name="Stoeferle S."/>
            <person name="Flaiz M."/>
            <person name="Kazda M."/>
            <person name="Riedel C.U."/>
            <person name="Duerre P."/>
        </authorList>
    </citation>
    <scope>NUCLEOTIDE SEQUENCE</scope>
    <source>
        <strain evidence="2">TS8</strain>
    </source>
</reference>
<accession>A0ABY7AM54</accession>
<feature type="domain" description="DUF3859" evidence="1">
    <location>
        <begin position="5"/>
        <end position="125"/>
    </location>
</feature>
<dbReference type="Pfam" id="PF12975">
    <property type="entry name" value="DUF3859"/>
    <property type="match status" value="1"/>
</dbReference>
<name>A0ABY7AM54_9ALTE</name>
<proteinExistence type="predicted"/>
<dbReference type="EMBL" id="CP109965">
    <property type="protein sequence ID" value="WAJ70640.1"/>
    <property type="molecule type" value="Genomic_DNA"/>
</dbReference>
<evidence type="ECO:0000259" key="1">
    <source>
        <dbReference type="Pfam" id="PF12975"/>
    </source>
</evidence>
<organism evidence="2 3">
    <name type="scientific">Catenovulum adriaticum</name>
    <dbReference type="NCBI Taxonomy" id="2984846"/>
    <lineage>
        <taxon>Bacteria</taxon>
        <taxon>Pseudomonadati</taxon>
        <taxon>Pseudomonadota</taxon>
        <taxon>Gammaproteobacteria</taxon>
        <taxon>Alteromonadales</taxon>
        <taxon>Alteromonadaceae</taxon>
        <taxon>Catenovulum</taxon>
    </lineage>
</organism>
<evidence type="ECO:0000313" key="3">
    <source>
        <dbReference type="Proteomes" id="UP001163726"/>
    </source>
</evidence>
<dbReference type="Gene3D" id="2.60.40.2390">
    <property type="match status" value="1"/>
</dbReference>
<evidence type="ECO:0000313" key="2">
    <source>
        <dbReference type="EMBL" id="WAJ70640.1"/>
    </source>
</evidence>
<dbReference type="RefSeq" id="WP_268074990.1">
    <property type="nucleotide sequence ID" value="NZ_CP109965.1"/>
</dbReference>